<proteinExistence type="predicted"/>
<gene>
    <name evidence="3" type="ORF">C0Q70_10030</name>
</gene>
<feature type="signal peptide" evidence="2">
    <location>
        <begin position="1"/>
        <end position="37"/>
    </location>
</feature>
<reference evidence="3 4" key="1">
    <citation type="submission" date="2018-04" db="EMBL/GenBank/DDBJ databases">
        <title>The genome of golden apple snail Pomacea canaliculata provides insight into stress tolerance and invasive adaptation.</title>
        <authorList>
            <person name="Liu C."/>
            <person name="Liu B."/>
            <person name="Ren Y."/>
            <person name="Zhang Y."/>
            <person name="Wang H."/>
            <person name="Li S."/>
            <person name="Jiang F."/>
            <person name="Yin L."/>
            <person name="Zhang G."/>
            <person name="Qian W."/>
            <person name="Fan W."/>
        </authorList>
    </citation>
    <scope>NUCLEOTIDE SEQUENCE [LARGE SCALE GENOMIC DNA]</scope>
    <source>
        <strain evidence="3">SZHN2017</strain>
        <tissue evidence="3">Muscle</tissue>
    </source>
</reference>
<evidence type="ECO:0000313" key="3">
    <source>
        <dbReference type="EMBL" id="PVD30755.1"/>
    </source>
</evidence>
<comment type="caution">
    <text evidence="3">The sequence shown here is derived from an EMBL/GenBank/DDBJ whole genome shotgun (WGS) entry which is preliminary data.</text>
</comment>
<keyword evidence="2" id="KW-0732">Signal</keyword>
<keyword evidence="4" id="KW-1185">Reference proteome</keyword>
<feature type="chain" id="PRO_5015457699" evidence="2">
    <location>
        <begin position="38"/>
        <end position="217"/>
    </location>
</feature>
<organism evidence="3 4">
    <name type="scientific">Pomacea canaliculata</name>
    <name type="common">Golden apple snail</name>
    <dbReference type="NCBI Taxonomy" id="400727"/>
    <lineage>
        <taxon>Eukaryota</taxon>
        <taxon>Metazoa</taxon>
        <taxon>Spiralia</taxon>
        <taxon>Lophotrochozoa</taxon>
        <taxon>Mollusca</taxon>
        <taxon>Gastropoda</taxon>
        <taxon>Caenogastropoda</taxon>
        <taxon>Architaenioglossa</taxon>
        <taxon>Ampullarioidea</taxon>
        <taxon>Ampullariidae</taxon>
        <taxon>Pomacea</taxon>
    </lineage>
</organism>
<dbReference type="AlphaFoldDB" id="A0A2T7PBF8"/>
<evidence type="ECO:0000313" key="4">
    <source>
        <dbReference type="Proteomes" id="UP000245119"/>
    </source>
</evidence>
<feature type="compositionally biased region" description="Basic and acidic residues" evidence="1">
    <location>
        <begin position="75"/>
        <end position="86"/>
    </location>
</feature>
<evidence type="ECO:0000256" key="1">
    <source>
        <dbReference type="SAM" id="MobiDB-lite"/>
    </source>
</evidence>
<feature type="region of interest" description="Disordered" evidence="1">
    <location>
        <begin position="75"/>
        <end position="119"/>
    </location>
</feature>
<name>A0A2T7PBF8_POMCA</name>
<sequence>MEDAGVSERCRSRMCKHLVLLSLTAVTMLVSVQQVACNTSFAPGMGSLAHNKTLMDELHKKRWIQQLEDFLFLPKKEGGKEEEGKREHGRRSSPAYEKEKIDGGDDSRSAGPNGGSSVTNQLMIPNTNFPGKVNLPYFVFSKSPVQTPAATPCVPTHPSADGFDSATMLVSKQISKQSKPFCLFFIVVISPTGRAPILPHLRKSDGDAIPKCLKDTS</sequence>
<evidence type="ECO:0000256" key="2">
    <source>
        <dbReference type="SAM" id="SignalP"/>
    </source>
</evidence>
<dbReference type="Proteomes" id="UP000245119">
    <property type="component" value="Linkage Group LG5"/>
</dbReference>
<accession>A0A2T7PBF8</accession>
<dbReference type="EMBL" id="PZQS01000005">
    <property type="protein sequence ID" value="PVD30755.1"/>
    <property type="molecule type" value="Genomic_DNA"/>
</dbReference>
<protein>
    <submittedName>
        <fullName evidence="3">Uncharacterized protein</fullName>
    </submittedName>
</protein>
<dbReference type="OrthoDB" id="6161404at2759"/>
<feature type="compositionally biased region" description="Basic and acidic residues" evidence="1">
    <location>
        <begin position="96"/>
        <end position="108"/>
    </location>
</feature>